<organism evidence="2 3">
    <name type="scientific">Geodia barretti</name>
    <name type="common">Barrett's horny sponge</name>
    <dbReference type="NCBI Taxonomy" id="519541"/>
    <lineage>
        <taxon>Eukaryota</taxon>
        <taxon>Metazoa</taxon>
        <taxon>Porifera</taxon>
        <taxon>Demospongiae</taxon>
        <taxon>Heteroscleromorpha</taxon>
        <taxon>Tetractinellida</taxon>
        <taxon>Astrophorina</taxon>
        <taxon>Geodiidae</taxon>
        <taxon>Geodia</taxon>
    </lineage>
</organism>
<feature type="signal peptide" evidence="1">
    <location>
        <begin position="1"/>
        <end position="18"/>
    </location>
</feature>
<comment type="caution">
    <text evidence="2">The sequence shown here is derived from an EMBL/GenBank/DDBJ whole genome shotgun (WGS) entry which is preliminary data.</text>
</comment>
<evidence type="ECO:0000313" key="3">
    <source>
        <dbReference type="Proteomes" id="UP001174909"/>
    </source>
</evidence>
<sequence length="200" mass="22771">MKPVGVAYLLFLALAADAMPNYGSNTETCKKLTSCLNFLSNSSLPTLCPRYNKDFVFVQDNCAKFDQSITSLKESMAKFCDPKMYSEYDYDAVWTPLEPMDLGNIDMSVTTPQNYRLPQSVPGTANEVLIYVWIKVGYASSGKTTINFYTEDETGKKFSKYMTTEAYPQTPTPIPRRTCGFQRRPTTCFTSRWTRRGRQH</sequence>
<keyword evidence="3" id="KW-1185">Reference proteome</keyword>
<dbReference type="AlphaFoldDB" id="A0AA35TQG8"/>
<accession>A0AA35TQG8</accession>
<protein>
    <submittedName>
        <fullName evidence="2">Uncharacterized protein</fullName>
    </submittedName>
</protein>
<gene>
    <name evidence="2" type="ORF">GBAR_LOCUS28070</name>
</gene>
<dbReference type="Proteomes" id="UP001174909">
    <property type="component" value="Unassembled WGS sequence"/>
</dbReference>
<name>A0AA35TQG8_GEOBA</name>
<proteinExistence type="predicted"/>
<evidence type="ECO:0000313" key="2">
    <source>
        <dbReference type="EMBL" id="CAI8051262.1"/>
    </source>
</evidence>
<dbReference type="EMBL" id="CASHTH010003915">
    <property type="protein sequence ID" value="CAI8051262.1"/>
    <property type="molecule type" value="Genomic_DNA"/>
</dbReference>
<feature type="chain" id="PRO_5041409718" evidence="1">
    <location>
        <begin position="19"/>
        <end position="200"/>
    </location>
</feature>
<evidence type="ECO:0000256" key="1">
    <source>
        <dbReference type="SAM" id="SignalP"/>
    </source>
</evidence>
<reference evidence="2" key="1">
    <citation type="submission" date="2023-03" db="EMBL/GenBank/DDBJ databases">
        <authorList>
            <person name="Steffen K."/>
            <person name="Cardenas P."/>
        </authorList>
    </citation>
    <scope>NUCLEOTIDE SEQUENCE</scope>
</reference>
<keyword evidence="1" id="KW-0732">Signal</keyword>